<dbReference type="PANTHER" id="PTHR10795">
    <property type="entry name" value="PROPROTEIN CONVERTASE SUBTILISIN/KEXIN"/>
    <property type="match status" value="1"/>
</dbReference>
<evidence type="ECO:0000256" key="1">
    <source>
        <dbReference type="ARBA" id="ARBA00011073"/>
    </source>
</evidence>
<evidence type="ECO:0000259" key="11">
    <source>
        <dbReference type="Pfam" id="PF05922"/>
    </source>
</evidence>
<evidence type="ECO:0000259" key="9">
    <source>
        <dbReference type="Pfam" id="PF00082"/>
    </source>
</evidence>
<dbReference type="Gene3D" id="3.50.30.30">
    <property type="match status" value="1"/>
</dbReference>
<dbReference type="InterPro" id="IPR041469">
    <property type="entry name" value="Subtilisin-like_FN3"/>
</dbReference>
<gene>
    <name evidence="14" type="ORF">MUK42_11508</name>
</gene>
<sequence length="1086" mass="117312">MELFDRAKAVRLRGRHGKYLMAGEDEERVIQSRHGSHRAACWDVEFVDGGRALRLRSCYGRFLAATSEHFLLGATGKKVIQAPAAGSLDDSSLVWEPVRDGFQVKLKSYSGHFLRANGGVPPWRNSVTHDVPHRTATQDWVLWDVDIVQIHPIPAKPRSAAAKGPSAMLPPSAAPAVPPSSTSRASPPSGPSDPDKSPDFSSSRSTSSSSSPGSDSSPHKSTFSPTLSNRQAPAPGRTIHYTVADDNGNVDDSMEWPSFTFIGTSVRELTGKLKKMTRLDDIIVCTRNPLNHRLSPLYLQLPPNNRTMQLVVVDAESSSIASFRRSERETMAMAPIKYLTCLLVAIAFLSLLASFTDAHEDRQVYIAYMGNQPSSQYYSTDSHLTLLDRVLDGGSSAKERLVYSYTRSFNGLAARLTREEKEKLGGEAGVISVFPSRKLKPHTTRSWDFLGFTRDLQRKQSTGTDIIVGMLDTGIWPEAEAFSDEGFGPPPSKWKGVCQNFTCNNKIVGARFYIAPDASIPVERSPRDFNGHGSHTASTVAGGEVKKASLSGIAKGTARGGAPTARIAIYKICWSDGCDSHYILAAFDDAIADGVDIISISLGGSFAVDYFEDELAIGSFHAVAKGILTSASAGNYGPYRGTVTNVAPWMLVVAASSIDRRIVDKVVLGNNKTITGISINSFPSQKKFYPLVIGDESMCVEETTNTTSEGKIILCCDGLYEAGAVSSGAKGALAVISGVDSARSYGLPAVGISERQGKIIRNYIERARRPLSRIKKSRAVFNPGAPVVALFSSRGPNPITPNILKVGDAFNMSQTCSSFPLRNLTSATLFSIWKPDISAPGTDILATWSPKGLVSSYVSDRRSVKYNIISGTSMACPHATAVAAHVKSFHPKWSPAAIKSALMTTATPMSPSRHPAAELAYGAGQLNPKKARSPGLVYDATARDYVNMLCVQGYSTRLIRLVTGDNSSSCPRNVNVTTVDMNYPTMTRYVARGQEYQAEFSRTVTNVGDPNSTYGAKVASGSGLDIVVIPRKLHFGELNEQQSFVVRVAGKPLSLNSVASASIVWSDGKHEVRSPLVIYTEHELWS</sequence>
<feature type="domain" description="DUF569" evidence="10">
    <location>
        <begin position="1"/>
        <end position="143"/>
    </location>
</feature>
<keyword evidence="15" id="KW-1185">Reference proteome</keyword>
<keyword evidence="2 7" id="KW-0645">Protease</keyword>
<comment type="similarity">
    <text evidence="1 7">Belongs to the peptidase S8 family.</text>
</comment>
<dbReference type="EMBL" id="CP097509">
    <property type="protein sequence ID" value="URE20130.1"/>
    <property type="molecule type" value="Genomic_DNA"/>
</dbReference>
<dbReference type="Pfam" id="PF17766">
    <property type="entry name" value="fn3_6"/>
    <property type="match status" value="1"/>
</dbReference>
<keyword evidence="4 7" id="KW-0378">Hydrolase</keyword>
<feature type="domain" description="Peptidase S8/S53" evidence="9">
    <location>
        <begin position="463"/>
        <end position="924"/>
    </location>
</feature>
<dbReference type="InterPro" id="IPR008999">
    <property type="entry name" value="Actin-crosslinking"/>
</dbReference>
<dbReference type="InterPro" id="IPR023828">
    <property type="entry name" value="Peptidase_S8_Ser-AS"/>
</dbReference>
<evidence type="ECO:0000256" key="6">
    <source>
        <dbReference type="PIRSR" id="PIRSR615500-1"/>
    </source>
</evidence>
<evidence type="ECO:0000256" key="8">
    <source>
        <dbReference type="SAM" id="MobiDB-lite"/>
    </source>
</evidence>
<evidence type="ECO:0000313" key="14">
    <source>
        <dbReference type="EMBL" id="URE20130.1"/>
    </source>
</evidence>
<evidence type="ECO:0000259" key="13">
    <source>
        <dbReference type="Pfam" id="PF22932"/>
    </source>
</evidence>
<protein>
    <submittedName>
        <fullName evidence="14">Uncharacterized protein</fullName>
    </submittedName>
</protein>
<accession>A0A9E7GSG7</accession>
<name>A0A9E7GSG7_9LILI</name>
<dbReference type="PRINTS" id="PR00723">
    <property type="entry name" value="SUBTILISIN"/>
</dbReference>
<feature type="domain" description="Inhibitor I9" evidence="11">
    <location>
        <begin position="364"/>
        <end position="442"/>
    </location>
</feature>
<feature type="active site" description="Charge relay system" evidence="6 7">
    <location>
        <position position="532"/>
    </location>
</feature>
<dbReference type="Gene3D" id="3.30.70.80">
    <property type="entry name" value="Peptidase S8 propeptide/proteinase inhibitor I9"/>
    <property type="match status" value="1"/>
</dbReference>
<keyword evidence="5 7" id="KW-0720">Serine protease</keyword>
<dbReference type="PROSITE" id="PS00138">
    <property type="entry name" value="SUBTILASE_SER"/>
    <property type="match status" value="1"/>
</dbReference>
<organism evidence="14 15">
    <name type="scientific">Musa troglodytarum</name>
    <name type="common">fe'i banana</name>
    <dbReference type="NCBI Taxonomy" id="320322"/>
    <lineage>
        <taxon>Eukaryota</taxon>
        <taxon>Viridiplantae</taxon>
        <taxon>Streptophyta</taxon>
        <taxon>Embryophyta</taxon>
        <taxon>Tracheophyta</taxon>
        <taxon>Spermatophyta</taxon>
        <taxon>Magnoliopsida</taxon>
        <taxon>Liliopsida</taxon>
        <taxon>Zingiberales</taxon>
        <taxon>Musaceae</taxon>
        <taxon>Musa</taxon>
    </lineage>
</organism>
<feature type="domain" description="Subtilisin-like protease fibronectin type-III" evidence="12">
    <location>
        <begin position="980"/>
        <end position="1078"/>
    </location>
</feature>
<dbReference type="Gene3D" id="2.80.10.50">
    <property type="match status" value="1"/>
</dbReference>
<proteinExistence type="inferred from homology"/>
<dbReference type="Gene3D" id="3.40.50.200">
    <property type="entry name" value="Peptidase S8/S53 domain"/>
    <property type="match status" value="1"/>
</dbReference>
<dbReference type="SUPFAM" id="SSF52743">
    <property type="entry name" value="Subtilisin-like"/>
    <property type="match status" value="1"/>
</dbReference>
<feature type="domain" description="DUF569" evidence="13">
    <location>
        <begin position="236"/>
        <end position="313"/>
    </location>
</feature>
<dbReference type="InterPro" id="IPR054726">
    <property type="entry name" value="Ubiq_DUF569-assoc"/>
</dbReference>
<dbReference type="GO" id="GO:0006508">
    <property type="term" value="P:proteolysis"/>
    <property type="evidence" value="ECO:0007669"/>
    <property type="project" value="UniProtKB-KW"/>
</dbReference>
<dbReference type="InterPro" id="IPR015500">
    <property type="entry name" value="Peptidase_S8_subtilisin-rel"/>
</dbReference>
<dbReference type="Pfam" id="PF04601">
    <property type="entry name" value="DUF569"/>
    <property type="match status" value="1"/>
</dbReference>
<evidence type="ECO:0000256" key="4">
    <source>
        <dbReference type="ARBA" id="ARBA00022801"/>
    </source>
</evidence>
<dbReference type="Gene3D" id="2.60.40.2310">
    <property type="match status" value="1"/>
</dbReference>
<dbReference type="InterPro" id="IPR034197">
    <property type="entry name" value="Peptidases_S8_3"/>
</dbReference>
<dbReference type="InterPro" id="IPR036852">
    <property type="entry name" value="Peptidase_S8/S53_dom_sf"/>
</dbReference>
<dbReference type="InterPro" id="IPR045051">
    <property type="entry name" value="SBT"/>
</dbReference>
<dbReference type="SUPFAM" id="SSF50405">
    <property type="entry name" value="Actin-crosslinking proteins"/>
    <property type="match status" value="1"/>
</dbReference>
<dbReference type="Pfam" id="PF22932">
    <property type="entry name" value="Ubiq_DUF_assoc"/>
    <property type="match status" value="1"/>
</dbReference>
<dbReference type="CDD" id="cd02120">
    <property type="entry name" value="PA_subtilisin_like"/>
    <property type="match status" value="1"/>
</dbReference>
<reference evidence="14" key="1">
    <citation type="submission" date="2022-05" db="EMBL/GenBank/DDBJ databases">
        <title>The Musa troglodytarum L. genome provides insights into the mechanism of non-climacteric behaviour and enrichment of carotenoids.</title>
        <authorList>
            <person name="Wang J."/>
        </authorList>
    </citation>
    <scope>NUCLEOTIDE SEQUENCE</scope>
    <source>
        <tissue evidence="14">Leaf</tissue>
    </source>
</reference>
<dbReference type="CDD" id="cd23340">
    <property type="entry name" value="beta-trefoil_FSCN_ACP-like"/>
    <property type="match status" value="1"/>
</dbReference>
<dbReference type="InterPro" id="IPR007679">
    <property type="entry name" value="DUF569"/>
</dbReference>
<evidence type="ECO:0000259" key="10">
    <source>
        <dbReference type="Pfam" id="PF04601"/>
    </source>
</evidence>
<feature type="region of interest" description="Disordered" evidence="8">
    <location>
        <begin position="157"/>
        <end position="244"/>
    </location>
</feature>
<dbReference type="Proteomes" id="UP001055439">
    <property type="component" value="Chromosome 7"/>
</dbReference>
<evidence type="ECO:0000256" key="2">
    <source>
        <dbReference type="ARBA" id="ARBA00022670"/>
    </source>
</evidence>
<evidence type="ECO:0000259" key="12">
    <source>
        <dbReference type="Pfam" id="PF17766"/>
    </source>
</evidence>
<dbReference type="CDD" id="cd04852">
    <property type="entry name" value="Peptidases_S8_3"/>
    <property type="match status" value="1"/>
</dbReference>
<evidence type="ECO:0000313" key="15">
    <source>
        <dbReference type="Proteomes" id="UP001055439"/>
    </source>
</evidence>
<dbReference type="Pfam" id="PF05922">
    <property type="entry name" value="Inhibitor_I9"/>
    <property type="match status" value="1"/>
</dbReference>
<dbReference type="FunFam" id="2.80.10.50:FF:000067">
    <property type="entry name" value="BnaC05g19630D protein"/>
    <property type="match status" value="1"/>
</dbReference>
<evidence type="ECO:0000256" key="7">
    <source>
        <dbReference type="PROSITE-ProRule" id="PRU01240"/>
    </source>
</evidence>
<dbReference type="AlphaFoldDB" id="A0A9E7GSG7"/>
<dbReference type="GO" id="GO:0004252">
    <property type="term" value="F:serine-type endopeptidase activity"/>
    <property type="evidence" value="ECO:0007669"/>
    <property type="project" value="UniProtKB-UniRule"/>
</dbReference>
<feature type="compositionally biased region" description="Low complexity" evidence="8">
    <location>
        <begin position="199"/>
        <end position="221"/>
    </location>
</feature>
<dbReference type="OrthoDB" id="206201at2759"/>
<evidence type="ECO:0000256" key="5">
    <source>
        <dbReference type="ARBA" id="ARBA00022825"/>
    </source>
</evidence>
<feature type="active site" description="Charge relay system" evidence="6 7">
    <location>
        <position position="873"/>
    </location>
</feature>
<dbReference type="InterPro" id="IPR000209">
    <property type="entry name" value="Peptidase_S8/S53_dom"/>
</dbReference>
<feature type="compositionally biased region" description="Polar residues" evidence="8">
    <location>
        <begin position="222"/>
        <end position="231"/>
    </location>
</feature>
<evidence type="ECO:0000256" key="3">
    <source>
        <dbReference type="ARBA" id="ARBA00022729"/>
    </source>
</evidence>
<dbReference type="InterPro" id="IPR010259">
    <property type="entry name" value="S8pro/Inhibitor_I9"/>
</dbReference>
<dbReference type="Pfam" id="PF00082">
    <property type="entry name" value="Peptidase_S8"/>
    <property type="match status" value="1"/>
</dbReference>
<dbReference type="PROSITE" id="PS51892">
    <property type="entry name" value="SUBTILASE"/>
    <property type="match status" value="1"/>
</dbReference>
<keyword evidence="3" id="KW-0732">Signal</keyword>
<feature type="active site" description="Charge relay system" evidence="6 7">
    <location>
        <position position="472"/>
    </location>
</feature>
<dbReference type="InterPro" id="IPR037045">
    <property type="entry name" value="S8pro/Inhibitor_I9_sf"/>
</dbReference>